<keyword evidence="6 11" id="KW-0067">ATP-binding</keyword>
<dbReference type="EC" id="6.1.1.1" evidence="3"/>
<dbReference type="EnsemblProtists" id="EOD06982">
    <property type="protein sequence ID" value="EOD06982"/>
    <property type="gene ID" value="EMIHUDRAFT_68570"/>
</dbReference>
<evidence type="ECO:0000313" key="12">
    <source>
        <dbReference type="EnsemblProtists" id="EOD06982"/>
    </source>
</evidence>
<evidence type="ECO:0000256" key="11">
    <source>
        <dbReference type="RuleBase" id="RU363036"/>
    </source>
</evidence>
<dbReference type="KEGG" id="ehx:EMIHUDRAFT_68570"/>
<sequence length="384" mass="41214">MRAGTISAPGAAAQAAPSAPAAASSPAVDGEVERKAALLLSVGEECVSEAELRSLVAKKPSFVLYDGFEPSGRMHIAQGVFKAMNVNKCTAAGGTFIFWVADWFALMNDKMGGDLDRIKLVGEYLIEVWTAAGMDMSRVQFKWAADEITKHAGRYWTLALDVARRFTVARVSKCCQIMGRKEGTLTAAQMLYPIMQCTDIFFLGANICQLGVDQRKVNMLAREYCDSAGIKLKPIILSHHMLYGLAQGQVKMSKSNKDSAIFMEDSAAEPDVQRKMKKAFCEPGNTAFCPPLAVARELVLGCGASLEVKRREEDGGDRAFGKADGGQLASEFAAGALHPGDLKPAVRDAAWGTLSRVRAAVAADKALAAAEKEVAKAAKKNKKK</sequence>
<dbReference type="HOGENOM" id="CLU_035267_1_1_1"/>
<dbReference type="GO" id="GO:0006437">
    <property type="term" value="P:tyrosyl-tRNA aminoacylation"/>
    <property type="evidence" value="ECO:0007669"/>
    <property type="project" value="TreeGrafter"/>
</dbReference>
<dbReference type="eggNOG" id="KOG2144">
    <property type="taxonomic scope" value="Eukaryota"/>
</dbReference>
<evidence type="ECO:0000256" key="7">
    <source>
        <dbReference type="ARBA" id="ARBA00022917"/>
    </source>
</evidence>
<dbReference type="GO" id="GO:0005737">
    <property type="term" value="C:cytoplasm"/>
    <property type="evidence" value="ECO:0007669"/>
    <property type="project" value="TreeGrafter"/>
</dbReference>
<keyword evidence="5 11" id="KW-0547">Nucleotide-binding</keyword>
<dbReference type="Gene3D" id="3.40.50.620">
    <property type="entry name" value="HUPs"/>
    <property type="match status" value="2"/>
</dbReference>
<accession>A0A0D3I6U7</accession>
<dbReference type="NCBIfam" id="NF006330">
    <property type="entry name" value="PRK08560.1"/>
    <property type="match status" value="1"/>
</dbReference>
<dbReference type="PANTHER" id="PTHR46264">
    <property type="entry name" value="TYROSINE-TRNA LIGASE"/>
    <property type="match status" value="1"/>
</dbReference>
<evidence type="ECO:0000256" key="6">
    <source>
        <dbReference type="ARBA" id="ARBA00022840"/>
    </source>
</evidence>
<dbReference type="PANTHER" id="PTHR46264:SF4">
    <property type="entry name" value="TYROSINE--TRNA LIGASE, CYTOPLASMIC"/>
    <property type="match status" value="1"/>
</dbReference>
<keyword evidence="4 11" id="KW-0436">Ligase</keyword>
<dbReference type="Proteomes" id="UP000013827">
    <property type="component" value="Unassembled WGS sequence"/>
</dbReference>
<dbReference type="STRING" id="2903.R1BCJ6"/>
<keyword evidence="8 11" id="KW-0030">Aminoacyl-tRNA synthetase</keyword>
<dbReference type="Pfam" id="PF00579">
    <property type="entry name" value="tRNA-synt_1b"/>
    <property type="match status" value="1"/>
</dbReference>
<evidence type="ECO:0000256" key="3">
    <source>
        <dbReference type="ARBA" id="ARBA00013160"/>
    </source>
</evidence>
<keyword evidence="13" id="KW-1185">Reference proteome</keyword>
<dbReference type="InterPro" id="IPR050489">
    <property type="entry name" value="Tyr-tRNA_synthase"/>
</dbReference>
<name>A0A0D3I6U7_EMIH1</name>
<dbReference type="RefSeq" id="XP_005759411.1">
    <property type="nucleotide sequence ID" value="XM_005759354.1"/>
</dbReference>
<dbReference type="InterPro" id="IPR002305">
    <property type="entry name" value="aa-tRNA-synth_Ic"/>
</dbReference>
<dbReference type="GO" id="GO:0005524">
    <property type="term" value="F:ATP binding"/>
    <property type="evidence" value="ECO:0007669"/>
    <property type="project" value="UniProtKB-KW"/>
</dbReference>
<dbReference type="InterPro" id="IPR014729">
    <property type="entry name" value="Rossmann-like_a/b/a_fold"/>
</dbReference>
<evidence type="ECO:0000256" key="8">
    <source>
        <dbReference type="ARBA" id="ARBA00023146"/>
    </source>
</evidence>
<protein>
    <recommendedName>
        <fullName evidence="3">tyrosine--tRNA ligase</fullName>
        <ecNumber evidence="3">6.1.1.1</ecNumber>
    </recommendedName>
    <alternativeName>
        <fullName evidence="9">Tyrosyl-tRNA synthetase</fullName>
    </alternativeName>
</protein>
<evidence type="ECO:0000256" key="9">
    <source>
        <dbReference type="ARBA" id="ARBA00033323"/>
    </source>
</evidence>
<evidence type="ECO:0000256" key="1">
    <source>
        <dbReference type="ARBA" id="ARBA00002025"/>
    </source>
</evidence>
<dbReference type="PIRSF" id="PIRSF006588">
    <property type="entry name" value="TyrRS_arch_euk"/>
    <property type="match status" value="1"/>
</dbReference>
<keyword evidence="7 11" id="KW-0648">Protein biosynthesis</keyword>
<dbReference type="PaxDb" id="2903-EOD06982"/>
<evidence type="ECO:0000313" key="13">
    <source>
        <dbReference type="Proteomes" id="UP000013827"/>
    </source>
</evidence>
<comment type="similarity">
    <text evidence="2 11">Belongs to the class-I aminoacyl-tRNA synthetase family.</text>
</comment>
<evidence type="ECO:0000256" key="10">
    <source>
        <dbReference type="ARBA" id="ARBA00048248"/>
    </source>
</evidence>
<evidence type="ECO:0000256" key="2">
    <source>
        <dbReference type="ARBA" id="ARBA00005594"/>
    </source>
</evidence>
<dbReference type="OMA" id="VMPKLGY"/>
<comment type="function">
    <text evidence="1">Catalyzes the attachment of tyrosine to tRNA(Tyr) in a two-step reaction: tyrosine is first activated by ATP to form Tyr-AMP and then transferred to the acceptor end of tRNA(Tyr).</text>
</comment>
<organism evidence="12 13">
    <name type="scientific">Emiliania huxleyi (strain CCMP1516)</name>
    <dbReference type="NCBI Taxonomy" id="280463"/>
    <lineage>
        <taxon>Eukaryota</taxon>
        <taxon>Haptista</taxon>
        <taxon>Haptophyta</taxon>
        <taxon>Prymnesiophyceae</taxon>
        <taxon>Isochrysidales</taxon>
        <taxon>Noelaerhabdaceae</taxon>
        <taxon>Emiliania</taxon>
    </lineage>
</organism>
<dbReference type="AlphaFoldDB" id="A0A0D3I6U7"/>
<dbReference type="FunFam" id="3.40.50.620:FF:000085">
    <property type="entry name" value="Tyrosine--tRNA ligase 1 cytoplasmic"/>
    <property type="match status" value="1"/>
</dbReference>
<proteinExistence type="inferred from homology"/>
<dbReference type="GeneID" id="17253130"/>
<reference evidence="12" key="2">
    <citation type="submission" date="2024-10" db="UniProtKB">
        <authorList>
            <consortium name="EnsemblProtists"/>
        </authorList>
    </citation>
    <scope>IDENTIFICATION</scope>
</reference>
<evidence type="ECO:0000256" key="4">
    <source>
        <dbReference type="ARBA" id="ARBA00022598"/>
    </source>
</evidence>
<reference evidence="13" key="1">
    <citation type="journal article" date="2013" name="Nature">
        <title>Pan genome of the phytoplankton Emiliania underpins its global distribution.</title>
        <authorList>
            <person name="Read B.A."/>
            <person name="Kegel J."/>
            <person name="Klute M.J."/>
            <person name="Kuo A."/>
            <person name="Lefebvre S.C."/>
            <person name="Maumus F."/>
            <person name="Mayer C."/>
            <person name="Miller J."/>
            <person name="Monier A."/>
            <person name="Salamov A."/>
            <person name="Young J."/>
            <person name="Aguilar M."/>
            <person name="Claverie J.M."/>
            <person name="Frickenhaus S."/>
            <person name="Gonzalez K."/>
            <person name="Herman E.K."/>
            <person name="Lin Y.C."/>
            <person name="Napier J."/>
            <person name="Ogata H."/>
            <person name="Sarno A.F."/>
            <person name="Shmutz J."/>
            <person name="Schroeder D."/>
            <person name="de Vargas C."/>
            <person name="Verret F."/>
            <person name="von Dassow P."/>
            <person name="Valentin K."/>
            <person name="Van de Peer Y."/>
            <person name="Wheeler G."/>
            <person name="Dacks J.B."/>
            <person name="Delwiche C.F."/>
            <person name="Dyhrman S.T."/>
            <person name="Glockner G."/>
            <person name="John U."/>
            <person name="Richards T."/>
            <person name="Worden A.Z."/>
            <person name="Zhang X."/>
            <person name="Grigoriev I.V."/>
            <person name="Allen A.E."/>
            <person name="Bidle K."/>
            <person name="Borodovsky M."/>
            <person name="Bowler C."/>
            <person name="Brownlee C."/>
            <person name="Cock J.M."/>
            <person name="Elias M."/>
            <person name="Gladyshev V.N."/>
            <person name="Groth M."/>
            <person name="Guda C."/>
            <person name="Hadaegh A."/>
            <person name="Iglesias-Rodriguez M.D."/>
            <person name="Jenkins J."/>
            <person name="Jones B.M."/>
            <person name="Lawson T."/>
            <person name="Leese F."/>
            <person name="Lindquist E."/>
            <person name="Lobanov A."/>
            <person name="Lomsadze A."/>
            <person name="Malik S.B."/>
            <person name="Marsh M.E."/>
            <person name="Mackinder L."/>
            <person name="Mock T."/>
            <person name="Mueller-Roeber B."/>
            <person name="Pagarete A."/>
            <person name="Parker M."/>
            <person name="Probert I."/>
            <person name="Quesneville H."/>
            <person name="Raines C."/>
            <person name="Rensing S.A."/>
            <person name="Riano-Pachon D.M."/>
            <person name="Richier S."/>
            <person name="Rokitta S."/>
            <person name="Shiraiwa Y."/>
            <person name="Soanes D.M."/>
            <person name="van der Giezen M."/>
            <person name="Wahlund T.M."/>
            <person name="Williams B."/>
            <person name="Wilson W."/>
            <person name="Wolfe G."/>
            <person name="Wurch L.L."/>
        </authorList>
    </citation>
    <scope>NUCLEOTIDE SEQUENCE</scope>
</reference>
<comment type="catalytic activity">
    <reaction evidence="10">
        <text>tRNA(Tyr) + L-tyrosine + ATP = L-tyrosyl-tRNA(Tyr) + AMP + diphosphate + H(+)</text>
        <dbReference type="Rhea" id="RHEA:10220"/>
        <dbReference type="Rhea" id="RHEA-COMP:9706"/>
        <dbReference type="Rhea" id="RHEA-COMP:9707"/>
        <dbReference type="ChEBI" id="CHEBI:15378"/>
        <dbReference type="ChEBI" id="CHEBI:30616"/>
        <dbReference type="ChEBI" id="CHEBI:33019"/>
        <dbReference type="ChEBI" id="CHEBI:58315"/>
        <dbReference type="ChEBI" id="CHEBI:78442"/>
        <dbReference type="ChEBI" id="CHEBI:78536"/>
        <dbReference type="ChEBI" id="CHEBI:456215"/>
        <dbReference type="EC" id="6.1.1.1"/>
    </reaction>
</comment>
<dbReference type="SUPFAM" id="SSF52374">
    <property type="entry name" value="Nucleotidylyl transferase"/>
    <property type="match status" value="1"/>
</dbReference>
<dbReference type="GO" id="GO:0004831">
    <property type="term" value="F:tyrosine-tRNA ligase activity"/>
    <property type="evidence" value="ECO:0007669"/>
    <property type="project" value="UniProtKB-EC"/>
</dbReference>
<evidence type="ECO:0000256" key="5">
    <source>
        <dbReference type="ARBA" id="ARBA00022741"/>
    </source>
</evidence>
<dbReference type="InterPro" id="IPR023617">
    <property type="entry name" value="Tyr-tRNA-ligase_arc/euk-type"/>
</dbReference>